<evidence type="ECO:0000313" key="7">
    <source>
        <dbReference type="EMBL" id="GMH79747.1"/>
    </source>
</evidence>
<evidence type="ECO:0000256" key="2">
    <source>
        <dbReference type="ARBA" id="ARBA00004496"/>
    </source>
</evidence>
<protein>
    <recommendedName>
        <fullName evidence="5">Cilia- and flagella-associated protein 418</fullName>
    </recommendedName>
</protein>
<dbReference type="InterPro" id="IPR029239">
    <property type="entry name" value="CFAP418"/>
</dbReference>
<keyword evidence="3" id="KW-0963">Cytoplasm</keyword>
<dbReference type="AlphaFoldDB" id="A0A9W7B268"/>
<feature type="region of interest" description="Disordered" evidence="6">
    <location>
        <begin position="1"/>
        <end position="134"/>
    </location>
</feature>
<feature type="compositionally biased region" description="Gly residues" evidence="6">
    <location>
        <begin position="86"/>
        <end position="101"/>
    </location>
</feature>
<gene>
    <name evidence="7" type="ORF">TL16_g08256</name>
</gene>
<comment type="subcellular location">
    <subcellularLocation>
        <location evidence="2">Cytoplasm</location>
    </subcellularLocation>
    <subcellularLocation>
        <location evidence="1">Photoreceptor inner segment</location>
    </subcellularLocation>
</comment>
<dbReference type="EMBL" id="BLQM01000270">
    <property type="protein sequence ID" value="GMH79747.1"/>
    <property type="molecule type" value="Genomic_DNA"/>
</dbReference>
<proteinExistence type="predicted"/>
<dbReference type="GO" id="GO:0005829">
    <property type="term" value="C:cytosol"/>
    <property type="evidence" value="ECO:0007669"/>
    <property type="project" value="TreeGrafter"/>
</dbReference>
<name>A0A9W7B268_9STRA</name>
<evidence type="ECO:0000256" key="6">
    <source>
        <dbReference type="SAM" id="MobiDB-lite"/>
    </source>
</evidence>
<comment type="function">
    <text evidence="4">May be involved in photoreceptor outer segment disk morphogenesis.</text>
</comment>
<reference evidence="8" key="1">
    <citation type="journal article" date="2023" name="Commun. Biol.">
        <title>Genome analysis of Parmales, the sister group of diatoms, reveals the evolutionary specialization of diatoms from phago-mixotrophs to photoautotrophs.</title>
        <authorList>
            <person name="Ban H."/>
            <person name="Sato S."/>
            <person name="Yoshikawa S."/>
            <person name="Yamada K."/>
            <person name="Nakamura Y."/>
            <person name="Ichinomiya M."/>
            <person name="Sato N."/>
            <person name="Blanc-Mathieu R."/>
            <person name="Endo H."/>
            <person name="Kuwata A."/>
            <person name="Ogata H."/>
        </authorList>
    </citation>
    <scope>NUCLEOTIDE SEQUENCE [LARGE SCALE GENOMIC DNA]</scope>
</reference>
<dbReference type="PANTHER" id="PTHR33958">
    <property type="entry name" value="PROTEIN C8ORF37"/>
    <property type="match status" value="1"/>
</dbReference>
<feature type="compositionally biased region" description="Polar residues" evidence="6">
    <location>
        <begin position="60"/>
        <end position="71"/>
    </location>
</feature>
<evidence type="ECO:0000256" key="5">
    <source>
        <dbReference type="ARBA" id="ARBA00026215"/>
    </source>
</evidence>
<dbReference type="PANTHER" id="PTHR33958:SF1">
    <property type="entry name" value="CILIA- AND FLAGELLA-ASSOCIATED PROTEIN 418"/>
    <property type="match status" value="1"/>
</dbReference>
<feature type="compositionally biased region" description="Low complexity" evidence="6">
    <location>
        <begin position="103"/>
        <end position="134"/>
    </location>
</feature>
<dbReference type="Proteomes" id="UP001162640">
    <property type="component" value="Unassembled WGS sequence"/>
</dbReference>
<feature type="compositionally biased region" description="Low complexity" evidence="6">
    <location>
        <begin position="1"/>
        <end position="19"/>
    </location>
</feature>
<accession>A0A9W7B268</accession>
<comment type="caution">
    <text evidence="7">The sequence shown here is derived from an EMBL/GenBank/DDBJ whole genome shotgun (WGS) entry which is preliminary data.</text>
</comment>
<sequence>MGNKGGQQQQQQQQQSSSWDDWDDDDDGGGVGSAGNDTQRSKDSDLDSLLAELGDDDNPDVSSIQPSNVASLPNALGGNNNSNTGGSRGGSFEGSKFGGSGLTKPTTTNTTTVPSTSPSSNSLPSTTTFTTSSNQHAIGTKQKCKIPFCGGTSYKTGICLGVMSQTVCPRMRCTQCNFLVCRFTDKEWEKDVDYIFFRNNSPDEQKLKVKYVDKEGSAAYCCQCNWISATELKKVSQVKSGSYKELRWVCAGHA</sequence>
<evidence type="ECO:0000256" key="3">
    <source>
        <dbReference type="ARBA" id="ARBA00022490"/>
    </source>
</evidence>
<evidence type="ECO:0000256" key="4">
    <source>
        <dbReference type="ARBA" id="ARBA00024819"/>
    </source>
</evidence>
<dbReference type="Pfam" id="PF14996">
    <property type="entry name" value="RMP"/>
    <property type="match status" value="1"/>
</dbReference>
<organism evidence="7 8">
    <name type="scientific">Triparma laevis f. inornata</name>
    <dbReference type="NCBI Taxonomy" id="1714386"/>
    <lineage>
        <taxon>Eukaryota</taxon>
        <taxon>Sar</taxon>
        <taxon>Stramenopiles</taxon>
        <taxon>Ochrophyta</taxon>
        <taxon>Bolidophyceae</taxon>
        <taxon>Parmales</taxon>
        <taxon>Triparmaceae</taxon>
        <taxon>Triparma</taxon>
    </lineage>
</organism>
<evidence type="ECO:0000256" key="1">
    <source>
        <dbReference type="ARBA" id="ARBA00004437"/>
    </source>
</evidence>
<evidence type="ECO:0000313" key="8">
    <source>
        <dbReference type="Proteomes" id="UP001162640"/>
    </source>
</evidence>